<feature type="compositionally biased region" description="Basic and acidic residues" evidence="4">
    <location>
        <begin position="635"/>
        <end position="644"/>
    </location>
</feature>
<dbReference type="InterPro" id="IPR000719">
    <property type="entry name" value="Prot_kinase_dom"/>
</dbReference>
<dbReference type="eggNOG" id="KOG0585">
    <property type="taxonomic scope" value="Eukaryota"/>
</dbReference>
<feature type="region of interest" description="Disordered" evidence="4">
    <location>
        <begin position="514"/>
        <end position="566"/>
    </location>
</feature>
<dbReference type="Gene3D" id="3.30.200.20">
    <property type="entry name" value="Phosphorylase Kinase, domain 1"/>
    <property type="match status" value="1"/>
</dbReference>
<dbReference type="Pfam" id="PF00069">
    <property type="entry name" value="Pkinase"/>
    <property type="match status" value="1"/>
</dbReference>
<dbReference type="PROSITE" id="PS00107">
    <property type="entry name" value="PROTEIN_KINASE_ATP"/>
    <property type="match status" value="1"/>
</dbReference>
<dbReference type="GO" id="GO:0004683">
    <property type="term" value="F:calcium/calmodulin-dependent protein kinase activity"/>
    <property type="evidence" value="ECO:0007669"/>
    <property type="project" value="TreeGrafter"/>
</dbReference>
<keyword evidence="1 3" id="KW-0547">Nucleotide-binding</keyword>
<proteinExistence type="predicted"/>
<dbReference type="SUPFAM" id="SSF56112">
    <property type="entry name" value="Protein kinase-like (PK-like)"/>
    <property type="match status" value="1"/>
</dbReference>
<evidence type="ECO:0000256" key="4">
    <source>
        <dbReference type="SAM" id="MobiDB-lite"/>
    </source>
</evidence>
<dbReference type="AlphaFoldDB" id="R7YXK3"/>
<reference evidence="7" key="1">
    <citation type="submission" date="2012-06" db="EMBL/GenBank/DDBJ databases">
        <title>The genome sequence of Coniosporium apollinis CBS 100218.</title>
        <authorList>
            <consortium name="The Broad Institute Genome Sequencing Platform"/>
            <person name="Cuomo C."/>
            <person name="Gorbushina A."/>
            <person name="Noack S."/>
            <person name="Walker B."/>
            <person name="Young S.K."/>
            <person name="Zeng Q."/>
            <person name="Gargeya S."/>
            <person name="Fitzgerald M."/>
            <person name="Haas B."/>
            <person name="Abouelleil A."/>
            <person name="Alvarado L."/>
            <person name="Arachchi H.M."/>
            <person name="Berlin A.M."/>
            <person name="Chapman S.B."/>
            <person name="Goldberg J."/>
            <person name="Griggs A."/>
            <person name="Gujja S."/>
            <person name="Hansen M."/>
            <person name="Howarth C."/>
            <person name="Imamovic A."/>
            <person name="Larimer J."/>
            <person name="McCowan C."/>
            <person name="Montmayeur A."/>
            <person name="Murphy C."/>
            <person name="Neiman D."/>
            <person name="Pearson M."/>
            <person name="Priest M."/>
            <person name="Roberts A."/>
            <person name="Saif S."/>
            <person name="Shea T."/>
            <person name="Sisk P."/>
            <person name="Sykes S."/>
            <person name="Wortman J."/>
            <person name="Nusbaum C."/>
            <person name="Birren B."/>
        </authorList>
    </citation>
    <scope>NUCLEOTIDE SEQUENCE [LARGE SCALE GENOMIC DNA]</scope>
    <source>
        <strain evidence="7">CBS 100218</strain>
    </source>
</reference>
<keyword evidence="7" id="KW-1185">Reference proteome</keyword>
<evidence type="ECO:0000313" key="6">
    <source>
        <dbReference type="EMBL" id="EON66607.1"/>
    </source>
</evidence>
<sequence>MAPPTTSKKHAPDNHGLYDTDKITLNVPATGDGGRPPAIKHMSAPAYQSPLRHHRRTNSRNRQVKTTLNATTEYSNSEDDGTSYHRINQYTIKQEIGRGSFGAVHLAVDQYNQEYAVKEFSKSRLRKRAQSNLLRRPDARKRAGHLAAGIGFNSPLMSSGSDSNNSLGLIKEEIAIMKKLNHPNLVSLIEVLDDPDEDSLYMVLEMCKKGVVMKVEIDDPADPYDEEQCRCWFRDMILGIEYLHAQGIIHRDIKPDNCLITEDDVLKIVDFGVSEMFEKESDMNTAKSAGSPAFMPPELCVAKHGHISGKAADIWSMGITLYCLRFGKIPFQKAGMLELYDSIREDRLDIPPDCSDDLRDLLSRVLEKDAQKRIRMNELREHPWVTKRGTDPLLSKEENISVLVDPPTEEELNAAITGNMGHLMAVMKAVKRFKQLLFKKRPDLMQGILGSASRIVQPPLSMRSYNVHRRSRSFDTDDRRAVESALVREGVHREIPISHNLIRQPEEVNKKAIFSEDNAPRDWKPKSKQNEASSKPEPKSPKVEPVPAAERHHRKETRKGQAHDPLEDTLFLDIHVPESASDDTTADPERPHIVLESPAAADVNVYEQAYKEEINKILKAKGERATLYLTRRVEGSKDISENEHLIGGAEDDADPPKSGLAKLLQKAKANVEARNQAAETTDNTEESRDDAGAKQEGEGGV</sequence>
<accession>R7YXK3</accession>
<feature type="region of interest" description="Disordered" evidence="4">
    <location>
        <begin position="635"/>
        <end position="701"/>
    </location>
</feature>
<feature type="domain" description="Protein kinase" evidence="5">
    <location>
        <begin position="90"/>
        <end position="385"/>
    </location>
</feature>
<evidence type="ECO:0000256" key="2">
    <source>
        <dbReference type="ARBA" id="ARBA00022840"/>
    </source>
</evidence>
<feature type="region of interest" description="Disordered" evidence="4">
    <location>
        <begin position="49"/>
        <end position="68"/>
    </location>
</feature>
<dbReference type="PANTHER" id="PTHR24346:SF77">
    <property type="entry name" value="SERINE THREONINE PROTEIN KINASE"/>
    <property type="match status" value="1"/>
</dbReference>
<dbReference type="GO" id="GO:0005524">
    <property type="term" value="F:ATP binding"/>
    <property type="evidence" value="ECO:0007669"/>
    <property type="project" value="UniProtKB-UniRule"/>
</dbReference>
<organism evidence="6 7">
    <name type="scientific">Coniosporium apollinis (strain CBS 100218)</name>
    <name type="common">Rock-inhabiting black yeast</name>
    <dbReference type="NCBI Taxonomy" id="1168221"/>
    <lineage>
        <taxon>Eukaryota</taxon>
        <taxon>Fungi</taxon>
        <taxon>Dikarya</taxon>
        <taxon>Ascomycota</taxon>
        <taxon>Pezizomycotina</taxon>
        <taxon>Dothideomycetes</taxon>
        <taxon>Dothideomycetes incertae sedis</taxon>
        <taxon>Coniosporium</taxon>
    </lineage>
</organism>
<feature type="compositionally biased region" description="Basic and acidic residues" evidence="4">
    <location>
        <begin position="10"/>
        <end position="20"/>
    </location>
</feature>
<dbReference type="InterPro" id="IPR008271">
    <property type="entry name" value="Ser/Thr_kinase_AS"/>
</dbReference>
<gene>
    <name evidence="6" type="ORF">W97_05853</name>
</gene>
<dbReference type="GeneID" id="19903164"/>
<feature type="compositionally biased region" description="Basic and acidic residues" evidence="4">
    <location>
        <begin position="514"/>
        <end position="542"/>
    </location>
</feature>
<feature type="compositionally biased region" description="Basic residues" evidence="4">
    <location>
        <begin position="51"/>
        <end position="63"/>
    </location>
</feature>
<evidence type="ECO:0000313" key="7">
    <source>
        <dbReference type="Proteomes" id="UP000016924"/>
    </source>
</evidence>
<keyword evidence="2 3" id="KW-0067">ATP-binding</keyword>
<dbReference type="GO" id="GO:0005516">
    <property type="term" value="F:calmodulin binding"/>
    <property type="evidence" value="ECO:0007669"/>
    <property type="project" value="TreeGrafter"/>
</dbReference>
<dbReference type="OMA" id="QSIRMDP"/>
<keyword evidence="6" id="KW-0418">Kinase</keyword>
<evidence type="ECO:0000259" key="5">
    <source>
        <dbReference type="PROSITE" id="PS50011"/>
    </source>
</evidence>
<dbReference type="RefSeq" id="XP_007781924.1">
    <property type="nucleotide sequence ID" value="XM_007783734.1"/>
</dbReference>
<dbReference type="HOGENOM" id="CLU_000288_165_0_1"/>
<dbReference type="OrthoDB" id="68483at2759"/>
<name>R7YXK3_CONA1</name>
<dbReference type="Gene3D" id="1.10.510.10">
    <property type="entry name" value="Transferase(Phosphotransferase) domain 1"/>
    <property type="match status" value="1"/>
</dbReference>
<feature type="binding site" evidence="3">
    <location>
        <position position="118"/>
    </location>
    <ligand>
        <name>ATP</name>
        <dbReference type="ChEBI" id="CHEBI:30616"/>
    </ligand>
</feature>
<dbReference type="SMART" id="SM00220">
    <property type="entry name" value="S_TKc"/>
    <property type="match status" value="1"/>
</dbReference>
<dbReference type="Proteomes" id="UP000016924">
    <property type="component" value="Unassembled WGS sequence"/>
</dbReference>
<dbReference type="GO" id="GO:0035556">
    <property type="term" value="P:intracellular signal transduction"/>
    <property type="evidence" value="ECO:0007669"/>
    <property type="project" value="TreeGrafter"/>
</dbReference>
<dbReference type="STRING" id="1168221.R7YXK3"/>
<protein>
    <submittedName>
        <fullName evidence="6">CAMKK/CAMKK-META protein kinase</fullName>
    </submittedName>
</protein>
<dbReference type="EMBL" id="JH767581">
    <property type="protein sequence ID" value="EON66607.1"/>
    <property type="molecule type" value="Genomic_DNA"/>
</dbReference>
<dbReference type="PANTHER" id="PTHR24346">
    <property type="entry name" value="MAP/MICROTUBULE AFFINITY-REGULATING KINASE"/>
    <property type="match status" value="1"/>
</dbReference>
<dbReference type="FunFam" id="3.30.200.20:FF:000447">
    <property type="entry name" value="Calcium/calmodulin dependent protein kinase"/>
    <property type="match status" value="1"/>
</dbReference>
<dbReference type="PROSITE" id="PS00108">
    <property type="entry name" value="PROTEIN_KINASE_ST"/>
    <property type="match status" value="1"/>
</dbReference>
<evidence type="ECO:0000256" key="1">
    <source>
        <dbReference type="ARBA" id="ARBA00022741"/>
    </source>
</evidence>
<dbReference type="GO" id="GO:0005737">
    <property type="term" value="C:cytoplasm"/>
    <property type="evidence" value="ECO:0007669"/>
    <property type="project" value="TreeGrafter"/>
</dbReference>
<feature type="region of interest" description="Disordered" evidence="4">
    <location>
        <begin position="1"/>
        <end position="20"/>
    </location>
</feature>
<dbReference type="InterPro" id="IPR011009">
    <property type="entry name" value="Kinase-like_dom_sf"/>
</dbReference>
<feature type="compositionally biased region" description="Basic and acidic residues" evidence="4">
    <location>
        <begin position="685"/>
        <end position="701"/>
    </location>
</feature>
<dbReference type="FunFam" id="1.10.510.10:FF:000995">
    <property type="entry name" value="BcCMK3, calcium/calmodulin-dependent protein kinase"/>
    <property type="match status" value="1"/>
</dbReference>
<dbReference type="PROSITE" id="PS50011">
    <property type="entry name" value="PROTEIN_KINASE_DOM"/>
    <property type="match status" value="1"/>
</dbReference>
<evidence type="ECO:0000256" key="3">
    <source>
        <dbReference type="PROSITE-ProRule" id="PRU10141"/>
    </source>
</evidence>
<keyword evidence="6" id="KW-0808">Transferase</keyword>
<dbReference type="CDD" id="cd14008">
    <property type="entry name" value="STKc_LKB1_CaMKK"/>
    <property type="match status" value="1"/>
</dbReference>
<dbReference type="InterPro" id="IPR017441">
    <property type="entry name" value="Protein_kinase_ATP_BS"/>
</dbReference>